<evidence type="ECO:0000313" key="3">
    <source>
        <dbReference type="EMBL" id="ONK31167.1"/>
    </source>
</evidence>
<dbReference type="EMBL" id="MSPR01000001">
    <property type="protein sequence ID" value="ONK31167.1"/>
    <property type="molecule type" value="Genomic_DNA"/>
</dbReference>
<dbReference type="InterPro" id="IPR005019">
    <property type="entry name" value="Adenine_glyco"/>
</dbReference>
<dbReference type="Gene3D" id="1.10.340.30">
    <property type="entry name" value="Hypothetical protein, domain 2"/>
    <property type="match status" value="1"/>
</dbReference>
<dbReference type="SUPFAM" id="SSF48150">
    <property type="entry name" value="DNA-glycosylase"/>
    <property type="match status" value="1"/>
</dbReference>
<dbReference type="Proteomes" id="UP000188946">
    <property type="component" value="Unassembled WGS sequence"/>
</dbReference>
<dbReference type="EMBL" id="MSPT01000003">
    <property type="protein sequence ID" value="ONK28842.1"/>
    <property type="molecule type" value="Genomic_DNA"/>
</dbReference>
<keyword evidence="1" id="KW-0479">Metal-binding</keyword>
<keyword evidence="1" id="KW-0862">Zinc</keyword>
<dbReference type="Proteomes" id="UP000188600">
    <property type="component" value="Unassembled WGS sequence"/>
</dbReference>
<dbReference type="GO" id="GO:0008725">
    <property type="term" value="F:DNA-3-methyladenine glycosylase activity"/>
    <property type="evidence" value="ECO:0007669"/>
    <property type="project" value="InterPro"/>
</dbReference>
<dbReference type="Pfam" id="PF03352">
    <property type="entry name" value="Adenine_glyco"/>
    <property type="match status" value="1"/>
</dbReference>
<dbReference type="GO" id="GO:0006284">
    <property type="term" value="P:base-excision repair"/>
    <property type="evidence" value="ECO:0007669"/>
    <property type="project" value="InterPro"/>
</dbReference>
<protein>
    <submittedName>
        <fullName evidence="2">3-methyladenine DNA glycosylase</fullName>
    </submittedName>
</protein>
<evidence type="ECO:0000313" key="4">
    <source>
        <dbReference type="Proteomes" id="UP000188600"/>
    </source>
</evidence>
<evidence type="ECO:0000313" key="2">
    <source>
        <dbReference type="EMBL" id="ONK28842.1"/>
    </source>
</evidence>
<comment type="caution">
    <text evidence="2">The sequence shown here is derived from an EMBL/GenBank/DDBJ whole genome shotgun (WGS) entry which is preliminary data.</text>
</comment>
<dbReference type="InterPro" id="IPR011257">
    <property type="entry name" value="DNA_glycosylase"/>
</dbReference>
<organism evidence="2 4">
    <name type="scientific">Streptococcus azizii</name>
    <dbReference type="NCBI Taxonomy" id="1579424"/>
    <lineage>
        <taxon>Bacteria</taxon>
        <taxon>Bacillati</taxon>
        <taxon>Bacillota</taxon>
        <taxon>Bacilli</taxon>
        <taxon>Lactobacillales</taxon>
        <taxon>Streptococcaceae</taxon>
        <taxon>Streptococcus</taxon>
    </lineage>
</organism>
<feature type="binding site" evidence="1">
    <location>
        <position position="176"/>
    </location>
    <ligand>
        <name>Zn(2+)</name>
        <dbReference type="ChEBI" id="CHEBI:29105"/>
    </ligand>
</feature>
<accession>A0AB36JNS7</accession>
<dbReference type="RefSeq" id="WP_076995265.1">
    <property type="nucleotide sequence ID" value="NZ_MSPR01000001.1"/>
</dbReference>
<proteinExistence type="predicted"/>
<dbReference type="PANTHER" id="PTHR30037">
    <property type="entry name" value="DNA-3-METHYLADENINE GLYCOSYLASE 1"/>
    <property type="match status" value="1"/>
</dbReference>
<dbReference type="GO" id="GO:0046872">
    <property type="term" value="F:metal ion binding"/>
    <property type="evidence" value="ECO:0007669"/>
    <property type="project" value="UniProtKB-KW"/>
</dbReference>
<evidence type="ECO:0000313" key="5">
    <source>
        <dbReference type="Proteomes" id="UP000188946"/>
    </source>
</evidence>
<feature type="binding site" evidence="1">
    <location>
        <position position="180"/>
    </location>
    <ligand>
        <name>Zn(2+)</name>
        <dbReference type="ChEBI" id="CHEBI:29105"/>
    </ligand>
</feature>
<dbReference type="AlphaFoldDB" id="A0AB36JNS7"/>
<dbReference type="InterPro" id="IPR052891">
    <property type="entry name" value="DNA-3mA_glycosylase"/>
</dbReference>
<dbReference type="PANTHER" id="PTHR30037:SF4">
    <property type="entry name" value="DNA-3-METHYLADENINE GLYCOSYLASE I"/>
    <property type="match status" value="1"/>
</dbReference>
<evidence type="ECO:0000256" key="1">
    <source>
        <dbReference type="PIRSR" id="PIRSR605019-1"/>
    </source>
</evidence>
<sequence>MKRCAWVKESNPLYIAYHDQEWGRAVKEDQALFELLCLESYQAGLSWETILHKRSAFRQVFYEYDVEKVAQMSDSELEKLLENPAIVRHRAKIFATRQNAQAFLRVQKEYGTFAAYLWSWVDFTPIDNHVKDYQEIPSKTPLSEQLSKDLKKRGFNFVGPVCIYSYMQATGLVNDHEIDCLVRQPV</sequence>
<feature type="binding site" evidence="1">
    <location>
        <position position="4"/>
    </location>
    <ligand>
        <name>Zn(2+)</name>
        <dbReference type="ChEBI" id="CHEBI:29105"/>
    </ligand>
</feature>
<reference evidence="4 5" key="1">
    <citation type="submission" date="2016-12" db="EMBL/GenBank/DDBJ databases">
        <authorList>
            <person name="Gulvik C.A."/>
        </authorList>
    </citation>
    <scope>NUCLEOTIDE SEQUENCE [LARGE SCALE GENOMIC DNA]</scope>
    <source>
        <strain evidence="3 5">12-5202</strain>
        <strain evidence="2 4">12-5291</strain>
    </source>
</reference>
<name>A0AB36JNS7_9STRE</name>
<keyword evidence="5" id="KW-1185">Reference proteome</keyword>
<feature type="binding site" evidence="1">
    <location>
        <position position="18"/>
    </location>
    <ligand>
        <name>Zn(2+)</name>
        <dbReference type="ChEBI" id="CHEBI:29105"/>
    </ligand>
</feature>
<gene>
    <name evidence="3" type="ORF">BVE84_01270</name>
    <name evidence="2" type="ORF">BVE86_01805</name>
</gene>